<name>A6GC70_9BACT</name>
<feature type="chain" id="PRO_5002697744" evidence="2">
    <location>
        <begin position="20"/>
        <end position="326"/>
    </location>
</feature>
<feature type="compositionally biased region" description="Acidic residues" evidence="1">
    <location>
        <begin position="65"/>
        <end position="75"/>
    </location>
</feature>
<accession>A6GC70</accession>
<sequence>MSRSHATLTFAMLFATACAAGTSDQETFMSVSVDDDEAGTEDTETAGTEVGEESTETGTAGETDTSTESESESESESTGAETTEGSTEGTSTEGSTETGEPECTRSRYRYSFNNGSWEEVPLSQVWTGANAPPCSVEPRGVTYFEEWDQLFVFGADDMFYHRIQGQWQTPEPMSDSFGVIAGLDIDDAAMVPEISPQEPARINFSKRPFNYIYEVYENGSAVYMQTMEVADAQPPGAPLASVDRNWDVAWADPALIGQDPEWLIIYLHLDNDMLYRFDAGFQWMSWPELSNPIFTGDSSEPDPDGLESGWGTRFPRQAFFVGPSGL</sequence>
<dbReference type="AlphaFoldDB" id="A6GC70"/>
<feature type="compositionally biased region" description="Low complexity" evidence="1">
    <location>
        <begin position="76"/>
        <end position="98"/>
    </location>
</feature>
<feature type="signal peptide" evidence="2">
    <location>
        <begin position="1"/>
        <end position="19"/>
    </location>
</feature>
<organism evidence="3 4">
    <name type="scientific">Plesiocystis pacifica SIR-1</name>
    <dbReference type="NCBI Taxonomy" id="391625"/>
    <lineage>
        <taxon>Bacteria</taxon>
        <taxon>Pseudomonadati</taxon>
        <taxon>Myxococcota</taxon>
        <taxon>Polyangia</taxon>
        <taxon>Nannocystales</taxon>
        <taxon>Nannocystaceae</taxon>
        <taxon>Plesiocystis</taxon>
    </lineage>
</organism>
<comment type="caution">
    <text evidence="3">The sequence shown here is derived from an EMBL/GenBank/DDBJ whole genome shotgun (WGS) entry which is preliminary data.</text>
</comment>
<proteinExistence type="predicted"/>
<gene>
    <name evidence="3" type="ORF">PPSIR1_23229</name>
</gene>
<dbReference type="OrthoDB" id="5513307at2"/>
<feature type="region of interest" description="Disordered" evidence="1">
    <location>
        <begin position="28"/>
        <end position="105"/>
    </location>
</feature>
<evidence type="ECO:0000313" key="3">
    <source>
        <dbReference type="EMBL" id="EDM76519.1"/>
    </source>
</evidence>
<keyword evidence="4" id="KW-1185">Reference proteome</keyword>
<keyword evidence="2" id="KW-0732">Signal</keyword>
<dbReference type="PROSITE" id="PS51257">
    <property type="entry name" value="PROKAR_LIPOPROTEIN"/>
    <property type="match status" value="1"/>
</dbReference>
<evidence type="ECO:0000256" key="2">
    <source>
        <dbReference type="SAM" id="SignalP"/>
    </source>
</evidence>
<dbReference type="EMBL" id="ABCS01000063">
    <property type="protein sequence ID" value="EDM76519.1"/>
    <property type="molecule type" value="Genomic_DNA"/>
</dbReference>
<protein>
    <submittedName>
        <fullName evidence="3">Uncharacterized protein</fullName>
    </submittedName>
</protein>
<dbReference type="Proteomes" id="UP000005801">
    <property type="component" value="Unassembled WGS sequence"/>
</dbReference>
<dbReference type="STRING" id="391625.PPSIR1_23229"/>
<evidence type="ECO:0000313" key="4">
    <source>
        <dbReference type="Proteomes" id="UP000005801"/>
    </source>
</evidence>
<feature type="compositionally biased region" description="Acidic residues" evidence="1">
    <location>
        <begin position="33"/>
        <end position="55"/>
    </location>
</feature>
<evidence type="ECO:0000256" key="1">
    <source>
        <dbReference type="SAM" id="MobiDB-lite"/>
    </source>
</evidence>
<dbReference type="RefSeq" id="WP_006974311.1">
    <property type="nucleotide sequence ID" value="NZ_ABCS01000063.1"/>
</dbReference>
<reference evidence="3 4" key="1">
    <citation type="submission" date="2007-06" db="EMBL/GenBank/DDBJ databases">
        <authorList>
            <person name="Shimkets L."/>
            <person name="Ferriera S."/>
            <person name="Johnson J."/>
            <person name="Kravitz S."/>
            <person name="Beeson K."/>
            <person name="Sutton G."/>
            <person name="Rogers Y.-H."/>
            <person name="Friedman R."/>
            <person name="Frazier M."/>
            <person name="Venter J.C."/>
        </authorList>
    </citation>
    <scope>NUCLEOTIDE SEQUENCE [LARGE SCALE GENOMIC DNA]</scope>
    <source>
        <strain evidence="3 4">SIR-1</strain>
    </source>
</reference>